<dbReference type="PROSITE" id="PS50294">
    <property type="entry name" value="WD_REPEATS_REGION"/>
    <property type="match status" value="1"/>
</dbReference>
<organism evidence="2 3">
    <name type="scientific">Punctularia strigosozonata (strain HHB-11173)</name>
    <name type="common">White-rot fungus</name>
    <dbReference type="NCBI Taxonomy" id="741275"/>
    <lineage>
        <taxon>Eukaryota</taxon>
        <taxon>Fungi</taxon>
        <taxon>Dikarya</taxon>
        <taxon>Basidiomycota</taxon>
        <taxon>Agaricomycotina</taxon>
        <taxon>Agaricomycetes</taxon>
        <taxon>Corticiales</taxon>
        <taxon>Punctulariaceae</taxon>
        <taxon>Punctularia</taxon>
    </lineage>
</organism>
<dbReference type="Pfam" id="PF00400">
    <property type="entry name" value="WD40"/>
    <property type="match status" value="3"/>
</dbReference>
<feature type="non-terminal residue" evidence="2">
    <location>
        <position position="207"/>
    </location>
</feature>
<sequence length="207" mass="21820">SVAFSPDGGKIVCASADLNIRIVDASSGAMIGDPMSSDLELIPTSIIAVSTSDNTGIIAISRNTFWLWNSGDNSAIRLFSLIPAESGFRDLTFTLSADGAYIYVGCSDGMIRQYDVSTAEIVKEIDSGSPWGLQSIAVSRDGALIASATVGTGAAIQVWNARTGKPVCQPFRGLSSTVRCLAFSSDGRRIAFGSNDCTVRIWDIHQG</sequence>
<dbReference type="PANTHER" id="PTHR19879:SF9">
    <property type="entry name" value="TRANSCRIPTION INITIATION FACTOR TFIID SUBUNIT 5"/>
    <property type="match status" value="1"/>
</dbReference>
<protein>
    <submittedName>
        <fullName evidence="2">WD40 repeat-like protein</fullName>
    </submittedName>
</protein>
<dbReference type="EMBL" id="JH687556">
    <property type="protein sequence ID" value="EIN04102.1"/>
    <property type="molecule type" value="Genomic_DNA"/>
</dbReference>
<accession>R7S2T2</accession>
<dbReference type="HOGENOM" id="CLU_000288_57_18_1"/>
<evidence type="ECO:0000256" key="1">
    <source>
        <dbReference type="PROSITE-ProRule" id="PRU00221"/>
    </source>
</evidence>
<reference evidence="3" key="1">
    <citation type="journal article" date="2012" name="Science">
        <title>The Paleozoic origin of enzymatic lignin decomposition reconstructed from 31 fungal genomes.</title>
        <authorList>
            <person name="Floudas D."/>
            <person name="Binder M."/>
            <person name="Riley R."/>
            <person name="Barry K."/>
            <person name="Blanchette R.A."/>
            <person name="Henrissat B."/>
            <person name="Martinez A.T."/>
            <person name="Otillar R."/>
            <person name="Spatafora J.W."/>
            <person name="Yadav J.S."/>
            <person name="Aerts A."/>
            <person name="Benoit I."/>
            <person name="Boyd A."/>
            <person name="Carlson A."/>
            <person name="Copeland A."/>
            <person name="Coutinho P.M."/>
            <person name="de Vries R.P."/>
            <person name="Ferreira P."/>
            <person name="Findley K."/>
            <person name="Foster B."/>
            <person name="Gaskell J."/>
            <person name="Glotzer D."/>
            <person name="Gorecki P."/>
            <person name="Heitman J."/>
            <person name="Hesse C."/>
            <person name="Hori C."/>
            <person name="Igarashi K."/>
            <person name="Jurgens J.A."/>
            <person name="Kallen N."/>
            <person name="Kersten P."/>
            <person name="Kohler A."/>
            <person name="Kuees U."/>
            <person name="Kumar T.K.A."/>
            <person name="Kuo A."/>
            <person name="LaButti K."/>
            <person name="Larrondo L.F."/>
            <person name="Lindquist E."/>
            <person name="Ling A."/>
            <person name="Lombard V."/>
            <person name="Lucas S."/>
            <person name="Lundell T."/>
            <person name="Martin R."/>
            <person name="McLaughlin D.J."/>
            <person name="Morgenstern I."/>
            <person name="Morin E."/>
            <person name="Murat C."/>
            <person name="Nagy L.G."/>
            <person name="Nolan M."/>
            <person name="Ohm R.A."/>
            <person name="Patyshakuliyeva A."/>
            <person name="Rokas A."/>
            <person name="Ruiz-Duenas F.J."/>
            <person name="Sabat G."/>
            <person name="Salamov A."/>
            <person name="Samejima M."/>
            <person name="Schmutz J."/>
            <person name="Slot J.C."/>
            <person name="St John F."/>
            <person name="Stenlid J."/>
            <person name="Sun H."/>
            <person name="Sun S."/>
            <person name="Syed K."/>
            <person name="Tsang A."/>
            <person name="Wiebenga A."/>
            <person name="Young D."/>
            <person name="Pisabarro A."/>
            <person name="Eastwood D.C."/>
            <person name="Martin F."/>
            <person name="Cullen D."/>
            <person name="Grigoriev I.V."/>
            <person name="Hibbett D.S."/>
        </authorList>
    </citation>
    <scope>NUCLEOTIDE SEQUENCE [LARGE SCALE GENOMIC DNA]</scope>
    <source>
        <strain evidence="3">HHB-11173 SS5</strain>
    </source>
</reference>
<dbReference type="AlphaFoldDB" id="R7S2T2"/>
<evidence type="ECO:0000313" key="3">
    <source>
        <dbReference type="Proteomes" id="UP000054196"/>
    </source>
</evidence>
<dbReference type="PROSITE" id="PS50082">
    <property type="entry name" value="WD_REPEATS_2"/>
    <property type="match status" value="2"/>
</dbReference>
<keyword evidence="3" id="KW-1185">Reference proteome</keyword>
<dbReference type="InterPro" id="IPR015943">
    <property type="entry name" value="WD40/YVTN_repeat-like_dom_sf"/>
</dbReference>
<feature type="non-terminal residue" evidence="2">
    <location>
        <position position="1"/>
    </location>
</feature>
<evidence type="ECO:0000313" key="2">
    <source>
        <dbReference type="EMBL" id="EIN04102.1"/>
    </source>
</evidence>
<name>R7S2T2_PUNST</name>
<dbReference type="KEGG" id="psq:PUNSTDRAFT_17317"/>
<dbReference type="OrthoDB" id="538223at2759"/>
<proteinExistence type="predicted"/>
<feature type="repeat" description="WD" evidence="1">
    <location>
        <begin position="171"/>
        <end position="207"/>
    </location>
</feature>
<dbReference type="Proteomes" id="UP000054196">
    <property type="component" value="Unassembled WGS sequence"/>
</dbReference>
<gene>
    <name evidence="2" type="ORF">PUNSTDRAFT_17317</name>
</gene>
<dbReference type="eggNOG" id="KOG0275">
    <property type="taxonomic scope" value="Eukaryota"/>
</dbReference>
<dbReference type="GeneID" id="18881833"/>
<dbReference type="InterPro" id="IPR001680">
    <property type="entry name" value="WD40_rpt"/>
</dbReference>
<dbReference type="RefSeq" id="XP_007388573.1">
    <property type="nucleotide sequence ID" value="XM_007388511.1"/>
</dbReference>
<dbReference type="PANTHER" id="PTHR19879">
    <property type="entry name" value="TRANSCRIPTION INITIATION FACTOR TFIID"/>
    <property type="match status" value="1"/>
</dbReference>
<dbReference type="Gene3D" id="2.130.10.10">
    <property type="entry name" value="YVTN repeat-like/Quinoprotein amine dehydrogenase"/>
    <property type="match status" value="2"/>
</dbReference>
<dbReference type="SMART" id="SM00320">
    <property type="entry name" value="WD40"/>
    <property type="match status" value="3"/>
</dbReference>
<dbReference type="SUPFAM" id="SSF50998">
    <property type="entry name" value="Quinoprotein alcohol dehydrogenase-like"/>
    <property type="match status" value="1"/>
</dbReference>
<feature type="repeat" description="WD" evidence="1">
    <location>
        <begin position="1"/>
        <end position="33"/>
    </location>
</feature>
<keyword evidence="1" id="KW-0853">WD repeat</keyword>
<dbReference type="InterPro" id="IPR011047">
    <property type="entry name" value="Quinoprotein_ADH-like_sf"/>
</dbReference>